<evidence type="ECO:0000256" key="1">
    <source>
        <dbReference type="ARBA" id="ARBA00023054"/>
    </source>
</evidence>
<evidence type="ECO:0000313" key="6">
    <source>
        <dbReference type="Proteomes" id="UP001279734"/>
    </source>
</evidence>
<comment type="caution">
    <text evidence="5">The sequence shown here is derived from an EMBL/GenBank/DDBJ whole genome shotgun (WGS) entry which is preliminary data.</text>
</comment>
<accession>A0AAD3TDW0</accession>
<protein>
    <recommendedName>
        <fullName evidence="4">NAB domain-containing protein</fullName>
    </recommendedName>
</protein>
<evidence type="ECO:0000259" key="4">
    <source>
        <dbReference type="PROSITE" id="PS51774"/>
    </source>
</evidence>
<evidence type="ECO:0000256" key="3">
    <source>
        <dbReference type="SAM" id="MobiDB-lite"/>
    </source>
</evidence>
<gene>
    <name evidence="5" type="ORF">Nepgr_028894</name>
</gene>
<dbReference type="InterPro" id="IPR051861">
    <property type="entry name" value="NET_actin-binding_domain"/>
</dbReference>
<dbReference type="EMBL" id="BSYO01000032">
    <property type="protein sequence ID" value="GMH27051.1"/>
    <property type="molecule type" value="Genomic_DNA"/>
</dbReference>
<comment type="similarity">
    <text evidence="2">Belongs to the NET family.</text>
</comment>
<keyword evidence="6" id="KW-1185">Reference proteome</keyword>
<dbReference type="Proteomes" id="UP001279734">
    <property type="component" value="Unassembled WGS sequence"/>
</dbReference>
<feature type="region of interest" description="Disordered" evidence="3">
    <location>
        <begin position="75"/>
        <end position="97"/>
    </location>
</feature>
<dbReference type="InterPro" id="IPR011684">
    <property type="entry name" value="NAB"/>
</dbReference>
<dbReference type="PANTHER" id="PTHR32258">
    <property type="entry name" value="PROTEIN NETWORKED 4A"/>
    <property type="match status" value="1"/>
</dbReference>
<feature type="compositionally biased region" description="Polar residues" evidence="3">
    <location>
        <begin position="77"/>
        <end position="88"/>
    </location>
</feature>
<keyword evidence="1" id="KW-0175">Coiled coil</keyword>
<dbReference type="GO" id="GO:0051015">
    <property type="term" value="F:actin filament binding"/>
    <property type="evidence" value="ECO:0007669"/>
    <property type="project" value="TreeGrafter"/>
</dbReference>
<evidence type="ECO:0000256" key="2">
    <source>
        <dbReference type="ARBA" id="ARBA00038006"/>
    </source>
</evidence>
<organism evidence="5 6">
    <name type="scientific">Nepenthes gracilis</name>
    <name type="common">Slender pitcher plant</name>
    <dbReference type="NCBI Taxonomy" id="150966"/>
    <lineage>
        <taxon>Eukaryota</taxon>
        <taxon>Viridiplantae</taxon>
        <taxon>Streptophyta</taxon>
        <taxon>Embryophyta</taxon>
        <taxon>Tracheophyta</taxon>
        <taxon>Spermatophyta</taxon>
        <taxon>Magnoliopsida</taxon>
        <taxon>eudicotyledons</taxon>
        <taxon>Gunneridae</taxon>
        <taxon>Pentapetalae</taxon>
        <taxon>Caryophyllales</taxon>
        <taxon>Nepenthaceae</taxon>
        <taxon>Nepenthes</taxon>
    </lineage>
</organism>
<evidence type="ECO:0000313" key="5">
    <source>
        <dbReference type="EMBL" id="GMH27051.1"/>
    </source>
</evidence>
<reference evidence="5" key="1">
    <citation type="submission" date="2023-05" db="EMBL/GenBank/DDBJ databases">
        <title>Nepenthes gracilis genome sequencing.</title>
        <authorList>
            <person name="Fukushima K."/>
        </authorList>
    </citation>
    <scope>NUCLEOTIDE SEQUENCE</scope>
    <source>
        <strain evidence="5">SING2019-196</strain>
    </source>
</reference>
<sequence>MDARSNLIEEDAHSIVKRGEMSSRKRTELLKLVGEILRAFSSLAGKYDDAMMELLQAHQATVEAFPSQVSFHFADETPSSSEPHTPCTQLPIHNVMV</sequence>
<dbReference type="PANTHER" id="PTHR32258:SF6">
    <property type="entry name" value="PROTEIN NETWORKED 1A"/>
    <property type="match status" value="1"/>
</dbReference>
<dbReference type="GO" id="GO:0005886">
    <property type="term" value="C:plasma membrane"/>
    <property type="evidence" value="ECO:0007669"/>
    <property type="project" value="TreeGrafter"/>
</dbReference>
<dbReference type="AlphaFoldDB" id="A0AAD3TDW0"/>
<dbReference type="PROSITE" id="PS51774">
    <property type="entry name" value="NAB"/>
    <property type="match status" value="1"/>
</dbReference>
<dbReference type="Pfam" id="PF07765">
    <property type="entry name" value="KIP1"/>
    <property type="match status" value="1"/>
</dbReference>
<feature type="domain" description="NAB" evidence="4">
    <location>
        <begin position="1"/>
        <end position="54"/>
    </location>
</feature>
<name>A0AAD3TDW0_NEPGR</name>
<proteinExistence type="inferred from homology"/>